<keyword evidence="1" id="KW-0472">Membrane</keyword>
<evidence type="ECO:0000313" key="2">
    <source>
        <dbReference type="EMBL" id="NMD49276.1"/>
    </source>
</evidence>
<name>A0A7X9LDQ3_STRRT</name>
<keyword evidence="1" id="KW-1133">Transmembrane helix</keyword>
<proteinExistence type="predicted"/>
<accession>A0A7X9LDQ3</accession>
<sequence length="47" mass="5475">MKKYYISFLSAAIFIIYGLLQKHYIFAVLGIVFILIGIKDILDHKKD</sequence>
<protein>
    <submittedName>
        <fullName evidence="2">Uncharacterized protein</fullName>
    </submittedName>
</protein>
<reference evidence="2 3" key="1">
    <citation type="submission" date="2020-04" db="EMBL/GenBank/DDBJ databases">
        <title>MicrobeNet Type strains.</title>
        <authorList>
            <person name="Nicholson A.C."/>
        </authorList>
    </citation>
    <scope>NUCLEOTIDE SEQUENCE [LARGE SCALE GENOMIC DNA]</scope>
    <source>
        <strain evidence="2 3">DSM 22768</strain>
    </source>
</reference>
<dbReference type="AlphaFoldDB" id="A0A7X9LDQ3"/>
<dbReference type="Proteomes" id="UP000532121">
    <property type="component" value="Unassembled WGS sequence"/>
</dbReference>
<evidence type="ECO:0000256" key="1">
    <source>
        <dbReference type="SAM" id="Phobius"/>
    </source>
</evidence>
<evidence type="ECO:0000313" key="3">
    <source>
        <dbReference type="Proteomes" id="UP000532121"/>
    </source>
</evidence>
<keyword evidence="1" id="KW-0812">Transmembrane</keyword>
<organism evidence="2 3">
    <name type="scientific">Streptococcus ratti</name>
    <dbReference type="NCBI Taxonomy" id="1341"/>
    <lineage>
        <taxon>Bacteria</taxon>
        <taxon>Bacillati</taxon>
        <taxon>Bacillota</taxon>
        <taxon>Bacilli</taxon>
        <taxon>Lactobacillales</taxon>
        <taxon>Streptococcaceae</taxon>
        <taxon>Streptococcus</taxon>
    </lineage>
</organism>
<comment type="caution">
    <text evidence="2">The sequence shown here is derived from an EMBL/GenBank/DDBJ whole genome shotgun (WGS) entry which is preliminary data.</text>
</comment>
<dbReference type="EMBL" id="JABASA010000011">
    <property type="protein sequence ID" value="NMD49276.1"/>
    <property type="molecule type" value="Genomic_DNA"/>
</dbReference>
<gene>
    <name evidence="2" type="ORF">HHO37_06255</name>
</gene>
<dbReference type="RefSeq" id="WP_003087484.1">
    <property type="nucleotide sequence ID" value="NZ_CP043405.1"/>
</dbReference>
<feature type="transmembrane region" description="Helical" evidence="1">
    <location>
        <begin position="6"/>
        <end position="36"/>
    </location>
</feature>